<organism evidence="1">
    <name type="scientific">bioreactor metagenome</name>
    <dbReference type="NCBI Taxonomy" id="1076179"/>
    <lineage>
        <taxon>unclassified sequences</taxon>
        <taxon>metagenomes</taxon>
        <taxon>ecological metagenomes</taxon>
    </lineage>
</organism>
<evidence type="ECO:0000313" key="1">
    <source>
        <dbReference type="EMBL" id="MPM21114.1"/>
    </source>
</evidence>
<comment type="caution">
    <text evidence="1">The sequence shown here is derived from an EMBL/GenBank/DDBJ whole genome shotgun (WGS) entry which is preliminary data.</text>
</comment>
<gene>
    <name evidence="1" type="ORF">SDC9_67557</name>
</gene>
<accession>A0A644Y4N1</accession>
<proteinExistence type="predicted"/>
<dbReference type="AlphaFoldDB" id="A0A644Y4N1"/>
<name>A0A644Y4N1_9ZZZZ</name>
<protein>
    <submittedName>
        <fullName evidence="1">Uncharacterized protein</fullName>
    </submittedName>
</protein>
<reference evidence="1" key="1">
    <citation type="submission" date="2019-08" db="EMBL/GenBank/DDBJ databases">
        <authorList>
            <person name="Kucharzyk K."/>
            <person name="Murdoch R.W."/>
            <person name="Higgins S."/>
            <person name="Loffler F."/>
        </authorList>
    </citation>
    <scope>NUCLEOTIDE SEQUENCE</scope>
</reference>
<dbReference type="EMBL" id="VSSQ01003523">
    <property type="protein sequence ID" value="MPM21114.1"/>
    <property type="molecule type" value="Genomic_DNA"/>
</dbReference>
<sequence>MISKEICIFKTFTLILGILSHVLGESIPPDVIRFDKVPYAFYSWESGGDIN</sequence>